<dbReference type="InterPro" id="IPR023391">
    <property type="entry name" value="Prot_translocase_SecE_dom_sf"/>
</dbReference>
<gene>
    <name evidence="12" type="ORF">B9G98_04151</name>
</gene>
<evidence type="ECO:0000256" key="1">
    <source>
        <dbReference type="ARBA" id="ARBA00004389"/>
    </source>
</evidence>
<accession>A0A2T0FNG3</accession>
<evidence type="ECO:0000256" key="4">
    <source>
        <dbReference type="ARBA" id="ARBA00022692"/>
    </source>
</evidence>
<dbReference type="GO" id="GO:0008320">
    <property type="term" value="F:protein transmembrane transporter activity"/>
    <property type="evidence" value="ECO:0007669"/>
    <property type="project" value="InterPro"/>
</dbReference>
<evidence type="ECO:0000256" key="6">
    <source>
        <dbReference type="ARBA" id="ARBA00022927"/>
    </source>
</evidence>
<dbReference type="Gene3D" id="1.20.5.820">
    <property type="entry name" value="Preprotein translocase SecE subunit"/>
    <property type="match status" value="1"/>
</dbReference>
<name>A0A2T0FNG3_9ASCO</name>
<sequence length="86" mass="9360">MSPSDQACHSPVTMEKTSQSTPAKPGSLPPVEFAEDAQKFISRCTKPDKTEYFKIVRAVGAGFLMMGAIGYAVKLVHIPIRHLITV</sequence>
<dbReference type="STRING" id="45607.A0A2T0FNG3"/>
<dbReference type="NCBIfam" id="TIGR00327">
    <property type="entry name" value="secE_euk_arch"/>
    <property type="match status" value="1"/>
</dbReference>
<dbReference type="HAMAP" id="MF_00422">
    <property type="entry name" value="SecE"/>
    <property type="match status" value="1"/>
</dbReference>
<dbReference type="GO" id="GO:0006886">
    <property type="term" value="P:intracellular protein transport"/>
    <property type="evidence" value="ECO:0007669"/>
    <property type="project" value="InterPro"/>
</dbReference>
<organism evidence="12 13">
    <name type="scientific">Wickerhamiella sorbophila</name>
    <dbReference type="NCBI Taxonomy" id="45607"/>
    <lineage>
        <taxon>Eukaryota</taxon>
        <taxon>Fungi</taxon>
        <taxon>Dikarya</taxon>
        <taxon>Ascomycota</taxon>
        <taxon>Saccharomycotina</taxon>
        <taxon>Dipodascomycetes</taxon>
        <taxon>Dipodascales</taxon>
        <taxon>Trichomonascaceae</taxon>
        <taxon>Wickerhamiella</taxon>
    </lineage>
</organism>
<feature type="transmembrane region" description="Helical" evidence="11">
    <location>
        <begin position="55"/>
        <end position="73"/>
    </location>
</feature>
<keyword evidence="13" id="KW-1185">Reference proteome</keyword>
<keyword evidence="9 11" id="KW-0472">Membrane</keyword>
<dbReference type="PANTHER" id="PTHR12309">
    <property type="entry name" value="SEC61 GAMMA SUBUNIT"/>
    <property type="match status" value="1"/>
</dbReference>
<keyword evidence="7 11" id="KW-1133">Transmembrane helix</keyword>
<evidence type="ECO:0000256" key="5">
    <source>
        <dbReference type="ARBA" id="ARBA00022824"/>
    </source>
</evidence>
<dbReference type="RefSeq" id="XP_024666476.1">
    <property type="nucleotide sequence ID" value="XM_024810708.1"/>
</dbReference>
<feature type="region of interest" description="Disordered" evidence="10">
    <location>
        <begin position="1"/>
        <end position="30"/>
    </location>
</feature>
<keyword evidence="3" id="KW-0813">Transport</keyword>
<keyword evidence="8" id="KW-0811">Translocation</keyword>
<evidence type="ECO:0000313" key="12">
    <source>
        <dbReference type="EMBL" id="PRT56531.1"/>
    </source>
</evidence>
<evidence type="ECO:0000256" key="7">
    <source>
        <dbReference type="ARBA" id="ARBA00022989"/>
    </source>
</evidence>
<dbReference type="GeneID" id="36517899"/>
<protein>
    <submittedName>
        <fullName evidence="12">Protein transport protein SSS1</fullName>
    </submittedName>
</protein>
<dbReference type="Proteomes" id="UP000238350">
    <property type="component" value="Unassembled WGS sequence"/>
</dbReference>
<evidence type="ECO:0000256" key="11">
    <source>
        <dbReference type="SAM" id="Phobius"/>
    </source>
</evidence>
<dbReference type="InterPro" id="IPR001901">
    <property type="entry name" value="Translocase_SecE/Sec61-g"/>
</dbReference>
<dbReference type="EMBL" id="NDIQ01000022">
    <property type="protein sequence ID" value="PRT56531.1"/>
    <property type="molecule type" value="Genomic_DNA"/>
</dbReference>
<evidence type="ECO:0000256" key="8">
    <source>
        <dbReference type="ARBA" id="ARBA00023010"/>
    </source>
</evidence>
<comment type="subcellular location">
    <subcellularLocation>
        <location evidence="1">Endoplasmic reticulum membrane</location>
        <topology evidence="1">Single-pass membrane protein</topology>
    </subcellularLocation>
</comment>
<dbReference type="InterPro" id="IPR008158">
    <property type="entry name" value="Translocase_Sec61-g"/>
</dbReference>
<evidence type="ECO:0000256" key="2">
    <source>
        <dbReference type="ARBA" id="ARBA00008274"/>
    </source>
</evidence>
<proteinExistence type="inferred from homology"/>
<keyword evidence="4 11" id="KW-0812">Transmembrane</keyword>
<dbReference type="SUPFAM" id="SSF103456">
    <property type="entry name" value="Preprotein translocase SecE subunit"/>
    <property type="match status" value="1"/>
</dbReference>
<evidence type="ECO:0000256" key="10">
    <source>
        <dbReference type="SAM" id="MobiDB-lite"/>
    </source>
</evidence>
<dbReference type="Pfam" id="PF00584">
    <property type="entry name" value="SecE"/>
    <property type="match status" value="1"/>
</dbReference>
<keyword evidence="5" id="KW-0256">Endoplasmic reticulum</keyword>
<dbReference type="GO" id="GO:0005789">
    <property type="term" value="C:endoplasmic reticulum membrane"/>
    <property type="evidence" value="ECO:0007669"/>
    <property type="project" value="UniProtKB-SubCell"/>
</dbReference>
<evidence type="ECO:0000256" key="9">
    <source>
        <dbReference type="ARBA" id="ARBA00023136"/>
    </source>
</evidence>
<dbReference type="GO" id="GO:0006605">
    <property type="term" value="P:protein targeting"/>
    <property type="evidence" value="ECO:0007669"/>
    <property type="project" value="InterPro"/>
</dbReference>
<reference evidence="12 13" key="1">
    <citation type="submission" date="2017-04" db="EMBL/GenBank/DDBJ databases">
        <title>Genome sequencing of [Candida] sorbophila.</title>
        <authorList>
            <person name="Ahn J.O."/>
        </authorList>
    </citation>
    <scope>NUCLEOTIDE SEQUENCE [LARGE SCALE GENOMIC DNA]</scope>
    <source>
        <strain evidence="12 13">DS02</strain>
    </source>
</reference>
<comment type="similarity">
    <text evidence="2">Belongs to the SecE/SEC61-gamma family.</text>
</comment>
<evidence type="ECO:0000256" key="3">
    <source>
        <dbReference type="ARBA" id="ARBA00022448"/>
    </source>
</evidence>
<dbReference type="OrthoDB" id="2401875at2759"/>
<evidence type="ECO:0000313" key="13">
    <source>
        <dbReference type="Proteomes" id="UP000238350"/>
    </source>
</evidence>
<keyword evidence="6" id="KW-0653">Protein transport</keyword>
<dbReference type="PROSITE" id="PS01067">
    <property type="entry name" value="SECE_SEC61G"/>
    <property type="match status" value="1"/>
</dbReference>
<dbReference type="AlphaFoldDB" id="A0A2T0FNG3"/>
<comment type="caution">
    <text evidence="12">The sequence shown here is derived from an EMBL/GenBank/DDBJ whole genome shotgun (WGS) entry which is preliminary data.</text>
</comment>